<keyword evidence="1" id="KW-0472">Membrane</keyword>
<keyword evidence="1" id="KW-1133">Transmembrane helix</keyword>
<dbReference type="EMBL" id="ACIP02000001">
    <property type="protein sequence ID" value="EEP29436.1"/>
    <property type="molecule type" value="Genomic_DNA"/>
</dbReference>
<protein>
    <recommendedName>
        <fullName evidence="4">YcxB-like protein domain-containing protein</fullName>
    </recommendedName>
</protein>
<dbReference type="Proteomes" id="UP000003494">
    <property type="component" value="Unassembled WGS sequence"/>
</dbReference>
<dbReference type="AlphaFoldDB" id="C4G9Y9"/>
<accession>C4G9Y9</accession>
<evidence type="ECO:0000313" key="2">
    <source>
        <dbReference type="EMBL" id="EEP29436.1"/>
    </source>
</evidence>
<feature type="transmembrane region" description="Helical" evidence="1">
    <location>
        <begin position="32"/>
        <end position="48"/>
    </location>
</feature>
<reference evidence="2" key="1">
    <citation type="submission" date="2009-04" db="EMBL/GenBank/DDBJ databases">
        <authorList>
            <person name="Weinstock G."/>
            <person name="Sodergren E."/>
            <person name="Clifton S."/>
            <person name="Fulton L."/>
            <person name="Fulton B."/>
            <person name="Courtney L."/>
            <person name="Fronick C."/>
            <person name="Harrison M."/>
            <person name="Strong C."/>
            <person name="Farmer C."/>
            <person name="Delahaunty K."/>
            <person name="Markovic C."/>
            <person name="Hall O."/>
            <person name="Minx P."/>
            <person name="Tomlinson C."/>
            <person name="Mitreva M."/>
            <person name="Nelson J."/>
            <person name="Hou S."/>
            <person name="Wollam A."/>
            <person name="Pepin K.H."/>
            <person name="Johnson M."/>
            <person name="Bhonagiri V."/>
            <person name="Nash W.E."/>
            <person name="Warren W."/>
            <person name="Chinwalla A."/>
            <person name="Mardis E.R."/>
            <person name="Wilson R.K."/>
        </authorList>
    </citation>
    <scope>NUCLEOTIDE SEQUENCE [LARGE SCALE GENOMIC DNA]</scope>
    <source>
        <strain evidence="2">DSM 14600</strain>
    </source>
</reference>
<sequence>MQYTLHPTDCDKKVLFELLPDQWAHWSFLKRAYIWVCFIITIGAPFFLDLDKVKSIMGLRIALIFKVLFICVFVRYAWFFLVRFIVKKLWKKAVQRMLPEEIHVEISQDSIHENRYSLTKDEIKKIYRTRNFLIFREKKTKKKTIFLPFGENIEDIEEVLAQFGYPEIIRKETLDLKEIWR</sequence>
<evidence type="ECO:0000256" key="1">
    <source>
        <dbReference type="SAM" id="Phobius"/>
    </source>
</evidence>
<evidence type="ECO:0000313" key="3">
    <source>
        <dbReference type="Proteomes" id="UP000003494"/>
    </source>
</evidence>
<comment type="caution">
    <text evidence="2">The sequence shown here is derived from an EMBL/GenBank/DDBJ whole genome shotgun (WGS) entry which is preliminary data.</text>
</comment>
<organism evidence="2 3">
    <name type="scientific">Shuttleworthella satelles DSM 14600</name>
    <dbReference type="NCBI Taxonomy" id="626523"/>
    <lineage>
        <taxon>Bacteria</taxon>
        <taxon>Bacillati</taxon>
        <taxon>Bacillota</taxon>
        <taxon>Clostridia</taxon>
        <taxon>Lachnospirales</taxon>
        <taxon>Lachnospiraceae</taxon>
        <taxon>Shuttleworthella</taxon>
    </lineage>
</organism>
<dbReference type="HOGENOM" id="CLU_1488088_0_0_9"/>
<evidence type="ECO:0008006" key="4">
    <source>
        <dbReference type="Google" id="ProtNLM"/>
    </source>
</evidence>
<keyword evidence="1" id="KW-0812">Transmembrane</keyword>
<proteinExistence type="predicted"/>
<dbReference type="RefSeq" id="WP_006905824.1">
    <property type="nucleotide sequence ID" value="NZ_GG665866.1"/>
</dbReference>
<name>C4G9Y9_9FIRM</name>
<feature type="transmembrane region" description="Helical" evidence="1">
    <location>
        <begin position="60"/>
        <end position="86"/>
    </location>
</feature>
<keyword evidence="3" id="KW-1185">Reference proteome</keyword>
<gene>
    <name evidence="2" type="ORF">GCWU000342_00794</name>
</gene>